<accession>Q07PN9</accession>
<proteinExistence type="predicted"/>
<dbReference type="HOGENOM" id="CLU_986529_0_0_5"/>
<name>Q07PN9_RHOP5</name>
<reference evidence="1" key="1">
    <citation type="submission" date="2006-09" db="EMBL/GenBank/DDBJ databases">
        <title>Complete sequence of Rhodopseudomonas palustris BisA53.</title>
        <authorList>
            <consortium name="US DOE Joint Genome Institute"/>
            <person name="Copeland A."/>
            <person name="Lucas S."/>
            <person name="Lapidus A."/>
            <person name="Barry K."/>
            <person name="Detter J.C."/>
            <person name="Glavina del Rio T."/>
            <person name="Hammon N."/>
            <person name="Israni S."/>
            <person name="Dalin E."/>
            <person name="Tice H."/>
            <person name="Pitluck S."/>
            <person name="Chain P."/>
            <person name="Malfatti S."/>
            <person name="Shin M."/>
            <person name="Vergez L."/>
            <person name="Schmutz J."/>
            <person name="Larimer F."/>
            <person name="Land M."/>
            <person name="Hauser L."/>
            <person name="Pelletier D.A."/>
            <person name="Kyrpides N."/>
            <person name="Kim E."/>
            <person name="Harwood C.S."/>
            <person name="Oda Y."/>
            <person name="Richardson P."/>
        </authorList>
    </citation>
    <scope>NUCLEOTIDE SEQUENCE [LARGE SCALE GENOMIC DNA]</scope>
    <source>
        <strain evidence="1">BisA53</strain>
    </source>
</reference>
<protein>
    <submittedName>
        <fullName evidence="1">Uncharacterized protein</fullName>
    </submittedName>
</protein>
<dbReference type="OrthoDB" id="8443507at2"/>
<evidence type="ECO:0000313" key="1">
    <source>
        <dbReference type="EMBL" id="ABJ06095.1"/>
    </source>
</evidence>
<dbReference type="STRING" id="316055.RPE_2151"/>
<dbReference type="EMBL" id="CP000463">
    <property type="protein sequence ID" value="ABJ06095.1"/>
    <property type="molecule type" value="Genomic_DNA"/>
</dbReference>
<dbReference type="KEGG" id="rpe:RPE_2151"/>
<gene>
    <name evidence="1" type="ordered locus">RPE_2151</name>
</gene>
<organism evidence="1">
    <name type="scientific">Rhodopseudomonas palustris (strain BisA53)</name>
    <dbReference type="NCBI Taxonomy" id="316055"/>
    <lineage>
        <taxon>Bacteria</taxon>
        <taxon>Pseudomonadati</taxon>
        <taxon>Pseudomonadota</taxon>
        <taxon>Alphaproteobacteria</taxon>
        <taxon>Hyphomicrobiales</taxon>
        <taxon>Nitrobacteraceae</taxon>
        <taxon>Rhodopseudomonas</taxon>
    </lineage>
</organism>
<sequence length="282" mass="31469">MKSNLSIAGLVLATFAATSASYGRDDECASFTIEQLAAIQDGQTYVYRRPTGWEPFSSVAALNLGGATTLRMFHVVRPFSGVDRSGILVVKSNRPAVDTDKEDVTKRVHLAREGVPADRDCKPPAYFPSEGQWVSTRAYEDYHDYPAPDTAALRQDGNEKTIRSFHFEYKSGAQRKCVRTDNDSPDARPWNSNSNRAQFSFNERVVSSGMHSAWRLEYPVPSPFVGAAENRTRAVKYQTEAGLACVGFSLKVVPVEYTIRINDLEGREAPPSNRRLPEKRWP</sequence>
<dbReference type="eggNOG" id="ENOG5031DNK">
    <property type="taxonomic scope" value="Bacteria"/>
</dbReference>
<dbReference type="AlphaFoldDB" id="Q07PN9"/>